<accession>A0A392S183</accession>
<dbReference type="AlphaFoldDB" id="A0A392S183"/>
<comment type="caution">
    <text evidence="1">The sequence shown here is derived from an EMBL/GenBank/DDBJ whole genome shotgun (WGS) entry which is preliminary data.</text>
</comment>
<reference evidence="1 2" key="1">
    <citation type="journal article" date="2018" name="Front. Plant Sci.">
        <title>Red Clover (Trifolium pratense) and Zigzag Clover (T. medium) - A Picture of Genomic Similarities and Differences.</title>
        <authorList>
            <person name="Dluhosova J."/>
            <person name="Istvanek J."/>
            <person name="Nedelnik J."/>
            <person name="Repkova J."/>
        </authorList>
    </citation>
    <scope>NUCLEOTIDE SEQUENCE [LARGE SCALE GENOMIC DNA]</scope>
    <source>
        <strain evidence="2">cv. 10/8</strain>
        <tissue evidence="1">Leaf</tissue>
    </source>
</reference>
<name>A0A392S183_9FABA</name>
<evidence type="ECO:0000313" key="1">
    <source>
        <dbReference type="EMBL" id="MCI42631.1"/>
    </source>
</evidence>
<proteinExistence type="predicted"/>
<dbReference type="EMBL" id="LXQA010306899">
    <property type="protein sequence ID" value="MCI42631.1"/>
    <property type="molecule type" value="Genomic_DNA"/>
</dbReference>
<protein>
    <submittedName>
        <fullName evidence="1">Uncharacterized protein</fullName>
    </submittedName>
</protein>
<sequence>MEVMWGCGGEVSLYLVDFFRIGVECLEVNCELRLICL</sequence>
<evidence type="ECO:0000313" key="2">
    <source>
        <dbReference type="Proteomes" id="UP000265520"/>
    </source>
</evidence>
<dbReference type="Proteomes" id="UP000265520">
    <property type="component" value="Unassembled WGS sequence"/>
</dbReference>
<organism evidence="1 2">
    <name type="scientific">Trifolium medium</name>
    <dbReference type="NCBI Taxonomy" id="97028"/>
    <lineage>
        <taxon>Eukaryota</taxon>
        <taxon>Viridiplantae</taxon>
        <taxon>Streptophyta</taxon>
        <taxon>Embryophyta</taxon>
        <taxon>Tracheophyta</taxon>
        <taxon>Spermatophyta</taxon>
        <taxon>Magnoliopsida</taxon>
        <taxon>eudicotyledons</taxon>
        <taxon>Gunneridae</taxon>
        <taxon>Pentapetalae</taxon>
        <taxon>rosids</taxon>
        <taxon>fabids</taxon>
        <taxon>Fabales</taxon>
        <taxon>Fabaceae</taxon>
        <taxon>Papilionoideae</taxon>
        <taxon>50 kb inversion clade</taxon>
        <taxon>NPAAA clade</taxon>
        <taxon>Hologalegina</taxon>
        <taxon>IRL clade</taxon>
        <taxon>Trifolieae</taxon>
        <taxon>Trifolium</taxon>
    </lineage>
</organism>
<feature type="non-terminal residue" evidence="1">
    <location>
        <position position="37"/>
    </location>
</feature>
<keyword evidence="2" id="KW-1185">Reference proteome</keyword>